<dbReference type="Proteomes" id="UP000701702">
    <property type="component" value="Unassembled WGS sequence"/>
</dbReference>
<evidence type="ECO:0000256" key="1">
    <source>
        <dbReference type="SAM" id="Phobius"/>
    </source>
</evidence>
<keyword evidence="1" id="KW-0812">Transmembrane</keyword>
<name>A0ABM8X621_9BURK</name>
<feature type="transmembrane region" description="Helical" evidence="1">
    <location>
        <begin position="67"/>
        <end position="90"/>
    </location>
</feature>
<proteinExistence type="predicted"/>
<reference evidence="3 4" key="1">
    <citation type="submission" date="2021-08" db="EMBL/GenBank/DDBJ databases">
        <authorList>
            <person name="Peeters C."/>
        </authorList>
    </citation>
    <scope>NUCLEOTIDE SEQUENCE [LARGE SCALE GENOMIC DNA]</scope>
    <source>
        <strain evidence="3 4">LMG 23994</strain>
    </source>
</reference>
<feature type="transmembrane region" description="Helical" evidence="1">
    <location>
        <begin position="235"/>
        <end position="252"/>
    </location>
</feature>
<feature type="transmembrane region" description="Helical" evidence="1">
    <location>
        <begin position="258"/>
        <end position="277"/>
    </location>
</feature>
<feature type="domain" description="Tyrosine specific protein phosphatases" evidence="2">
    <location>
        <begin position="375"/>
        <end position="444"/>
    </location>
</feature>
<evidence type="ECO:0000313" key="3">
    <source>
        <dbReference type="EMBL" id="CAG9175398.1"/>
    </source>
</evidence>
<feature type="transmembrane region" description="Helical" evidence="1">
    <location>
        <begin position="148"/>
        <end position="166"/>
    </location>
</feature>
<dbReference type="EMBL" id="CAJZAF010000016">
    <property type="protein sequence ID" value="CAG9175398.1"/>
    <property type="molecule type" value="Genomic_DNA"/>
</dbReference>
<keyword evidence="1" id="KW-0472">Membrane</keyword>
<dbReference type="CDD" id="cd03386">
    <property type="entry name" value="PAP2_Aur1_like"/>
    <property type="match status" value="1"/>
</dbReference>
<dbReference type="SMART" id="SM00195">
    <property type="entry name" value="DSPc"/>
    <property type="match status" value="1"/>
</dbReference>
<feature type="transmembrane region" description="Helical" evidence="1">
    <location>
        <begin position="289"/>
        <end position="307"/>
    </location>
</feature>
<comment type="caution">
    <text evidence="3">The sequence shown here is derived from an EMBL/GenBank/DDBJ whole genome shotgun (WGS) entry which is preliminary data.</text>
</comment>
<dbReference type="InterPro" id="IPR000387">
    <property type="entry name" value="Tyr_Pase_dom"/>
</dbReference>
<dbReference type="PROSITE" id="PS50056">
    <property type="entry name" value="TYR_PHOSPHATASE_2"/>
    <property type="match status" value="1"/>
</dbReference>
<dbReference type="InterPro" id="IPR029021">
    <property type="entry name" value="Prot-tyrosine_phosphatase-like"/>
</dbReference>
<sequence>MQRDGAAYGSATLGGNPAPGRPWRLALGLLAIMGALFFSSYGLANWLASQRADVPYFHFGWERGIPFVPWSIVPYWSIDLLYGISFFLWATRADLLAHVKRLLAAQVISVACFIAFPLRFAFARPPAEGLPGQLFTLLGGFDKPFNQAPSLHISLLVILWVAYAVHLRGVWRWLLHIWFALIGVSVLTTYQHHFIDIPTGWLVGWLCVFAFPMAPPRPAVGPDASTPDPRLARSYALAAGLLGLACVAVVSVSVLAAFLLTSAAISLGCVAMIYHAGKPGAFQKRADGTLSMAAWWVLWPYLLGAFANSRWWTRRQPAVSRLTDGVWIGRLPAEVELRESGADAVLDLTAELPRLVTGVLYRCVPVLDLTVPSQTQIRAGVEIIERWQQDGRTVLISCALGYSRSALIAAAWLGLHARLRDPQQVLALLRQSRPAVVLGPQSVDALAHYLQAAVADPQGAAHAD</sequence>
<dbReference type="PANTHER" id="PTHR47216:SF4">
    <property type="entry name" value="OS01G0859400 PROTEIN"/>
    <property type="match status" value="1"/>
</dbReference>
<feature type="transmembrane region" description="Helical" evidence="1">
    <location>
        <begin position="173"/>
        <end position="191"/>
    </location>
</feature>
<organism evidence="3 4">
    <name type="scientific">Cupriavidus pinatubonensis</name>
    <dbReference type="NCBI Taxonomy" id="248026"/>
    <lineage>
        <taxon>Bacteria</taxon>
        <taxon>Pseudomonadati</taxon>
        <taxon>Pseudomonadota</taxon>
        <taxon>Betaproteobacteria</taxon>
        <taxon>Burkholderiales</taxon>
        <taxon>Burkholderiaceae</taxon>
        <taxon>Cupriavidus</taxon>
    </lineage>
</organism>
<feature type="transmembrane region" description="Helical" evidence="1">
    <location>
        <begin position="25"/>
        <end position="47"/>
    </location>
</feature>
<keyword evidence="4" id="KW-1185">Reference proteome</keyword>
<dbReference type="Gene3D" id="3.90.190.10">
    <property type="entry name" value="Protein tyrosine phosphatase superfamily"/>
    <property type="match status" value="1"/>
</dbReference>
<protein>
    <recommendedName>
        <fullName evidence="2">Tyrosine specific protein phosphatases domain-containing protein</fullName>
    </recommendedName>
</protein>
<dbReference type="RefSeq" id="WP_224003266.1">
    <property type="nucleotide sequence ID" value="NZ_CAJZAF010000016.1"/>
</dbReference>
<feature type="transmembrane region" description="Helical" evidence="1">
    <location>
        <begin position="102"/>
        <end position="122"/>
    </location>
</feature>
<dbReference type="InterPro" id="IPR000340">
    <property type="entry name" value="Dual-sp_phosphatase_cat-dom"/>
</dbReference>
<evidence type="ECO:0000313" key="4">
    <source>
        <dbReference type="Proteomes" id="UP000701702"/>
    </source>
</evidence>
<dbReference type="SUPFAM" id="SSF52799">
    <property type="entry name" value="(Phosphotyrosine protein) phosphatases II"/>
    <property type="match status" value="1"/>
</dbReference>
<evidence type="ECO:0000259" key="2">
    <source>
        <dbReference type="PROSITE" id="PS50056"/>
    </source>
</evidence>
<accession>A0ABM8X621</accession>
<dbReference type="PANTHER" id="PTHR47216">
    <property type="match status" value="1"/>
</dbReference>
<dbReference type="InterPro" id="IPR020422">
    <property type="entry name" value="TYR_PHOSPHATASE_DUAL_dom"/>
</dbReference>
<dbReference type="Pfam" id="PF00782">
    <property type="entry name" value="DSPc"/>
    <property type="match status" value="1"/>
</dbReference>
<keyword evidence="1" id="KW-1133">Transmembrane helix</keyword>
<gene>
    <name evidence="3" type="primary">ynbD</name>
    <name evidence="3" type="ORF">LMG23994_03090</name>
</gene>